<reference evidence="2" key="1">
    <citation type="journal article" date="2019" name="bioRxiv">
        <title>Genome diversification in globally distributed novel marine Proteobacteria is linked to environmental adaptation.</title>
        <authorList>
            <person name="Zhou Z."/>
            <person name="Tran P.Q."/>
            <person name="Kieft K."/>
            <person name="Anantharaman K."/>
        </authorList>
    </citation>
    <scope>NUCLEOTIDE SEQUENCE [LARGE SCALE GENOMIC DNA]</scope>
</reference>
<dbReference type="EMBL" id="DUCX01000065">
    <property type="protein sequence ID" value="HIF37513.1"/>
    <property type="molecule type" value="Genomic_DNA"/>
</dbReference>
<protein>
    <submittedName>
        <fullName evidence="1">Uncharacterized protein</fullName>
    </submittedName>
</protein>
<proteinExistence type="predicted"/>
<accession>A0A7J4GSA3</accession>
<evidence type="ECO:0000313" key="1">
    <source>
        <dbReference type="EMBL" id="HIF37513.1"/>
    </source>
</evidence>
<sequence>MDEQERIIQEKKKNLKLRTASVIAMLKATYYPGHSTTAKRVIERHLIREFGLKPRQATYHGSHVIEALHNKGIIEHVPEDTARNALFKINLRVLMKYKV</sequence>
<name>A0A7J4GSA3_9ARCH</name>
<dbReference type="AlphaFoldDB" id="A0A7J4GSA3"/>
<organism evidence="1 2">
    <name type="scientific">Marine Group III euryarchaeote</name>
    <dbReference type="NCBI Taxonomy" id="2173149"/>
    <lineage>
        <taxon>Archaea</taxon>
        <taxon>Methanobacteriati</taxon>
        <taxon>Thermoplasmatota</taxon>
        <taxon>Thermoplasmata</taxon>
        <taxon>Candidatus Thermoprofundales</taxon>
    </lineage>
</organism>
<comment type="caution">
    <text evidence="1">The sequence shown here is derived from an EMBL/GenBank/DDBJ whole genome shotgun (WGS) entry which is preliminary data.</text>
</comment>
<evidence type="ECO:0000313" key="2">
    <source>
        <dbReference type="Proteomes" id="UP000585802"/>
    </source>
</evidence>
<gene>
    <name evidence="1" type="ORF">EYQ70_03845</name>
</gene>
<dbReference type="Proteomes" id="UP000585802">
    <property type="component" value="Unassembled WGS sequence"/>
</dbReference>